<comment type="subcellular location">
    <subcellularLocation>
        <location evidence="1">Cell membrane</location>
        <topology evidence="1">Multi-pass membrane protein</topology>
    </subcellularLocation>
</comment>
<dbReference type="PANTHER" id="PTHR30482:SF10">
    <property type="entry name" value="HIGH-AFFINITY BRANCHED-CHAIN AMINO ACID TRANSPORT PROTEIN BRAE"/>
    <property type="match status" value="1"/>
</dbReference>
<dbReference type="GO" id="GO:0015658">
    <property type="term" value="F:branched-chain amino acid transmembrane transporter activity"/>
    <property type="evidence" value="ECO:0007669"/>
    <property type="project" value="InterPro"/>
</dbReference>
<dbReference type="InterPro" id="IPR043428">
    <property type="entry name" value="LivM-like"/>
</dbReference>
<feature type="transmembrane region" description="Helical" evidence="6">
    <location>
        <begin position="38"/>
        <end position="56"/>
    </location>
</feature>
<gene>
    <name evidence="7" type="ORF">I6U48_18120</name>
</gene>
<name>A0A949TZT3_9CLOT</name>
<dbReference type="AlphaFoldDB" id="A0A949TZT3"/>
<dbReference type="EMBL" id="JAEEGC010000098">
    <property type="protein sequence ID" value="MBV7274816.1"/>
    <property type="molecule type" value="Genomic_DNA"/>
</dbReference>
<evidence type="ECO:0000256" key="2">
    <source>
        <dbReference type="ARBA" id="ARBA00022475"/>
    </source>
</evidence>
<accession>A0A949TZT3</accession>
<dbReference type="PANTHER" id="PTHR30482">
    <property type="entry name" value="HIGH-AFFINITY BRANCHED-CHAIN AMINO ACID TRANSPORT SYSTEM PERMEASE"/>
    <property type="match status" value="1"/>
</dbReference>
<evidence type="ECO:0000256" key="4">
    <source>
        <dbReference type="ARBA" id="ARBA00022989"/>
    </source>
</evidence>
<feature type="transmembrane region" description="Helical" evidence="6">
    <location>
        <begin position="154"/>
        <end position="172"/>
    </location>
</feature>
<evidence type="ECO:0000256" key="6">
    <source>
        <dbReference type="SAM" id="Phobius"/>
    </source>
</evidence>
<sequence>MKNNIKSIMIVLIPVLCAFGIIQELISTKTLNSYHTQILILICINVILAVSLNLIIGYTGQLALGHAGFMSVGGYTAAMLTLKLHLPFAVVLLGGGLMAALFGLIIGVPALRLKGDYLAITTLGFGEIIRVGIVNIDALGGARGLAGIPKKTNFAIVFFIVFAMIVIVRNMIKSSHGRAMISVREDEIAAEAMGINTTKYKVIAFVTASFFAGIAGGLYGHYFMFLDPKTFDFLKSFDILAFVVFGGMGSLSGCILSTAILTTLPEVLRSIADYRLVIYALCLILLMLFRPQGLLGTKELSLSWFKNLIKHKKTIDLSKEGGREDVVA</sequence>
<feature type="transmembrane region" description="Helical" evidence="6">
    <location>
        <begin position="63"/>
        <end position="82"/>
    </location>
</feature>
<keyword evidence="8" id="KW-1185">Reference proteome</keyword>
<reference evidence="7" key="1">
    <citation type="submission" date="2020-12" db="EMBL/GenBank/DDBJ databases">
        <title>Clostridium thailandense sp. nov., a novel acetogenic bacterium isolated from peat land soil in Thailand.</title>
        <authorList>
            <person name="Chaikitkaew S."/>
            <person name="Birkeland N.K."/>
        </authorList>
    </citation>
    <scope>NUCLEOTIDE SEQUENCE</scope>
    <source>
        <strain evidence="7">PL3</strain>
    </source>
</reference>
<keyword evidence="5 6" id="KW-0472">Membrane</keyword>
<evidence type="ECO:0000313" key="7">
    <source>
        <dbReference type="EMBL" id="MBV7274816.1"/>
    </source>
</evidence>
<protein>
    <submittedName>
        <fullName evidence="7">Branched-chain amino acid ABC transporter permease</fullName>
    </submittedName>
</protein>
<evidence type="ECO:0000256" key="5">
    <source>
        <dbReference type="ARBA" id="ARBA00023136"/>
    </source>
</evidence>
<dbReference type="CDD" id="cd06581">
    <property type="entry name" value="TM_PBP1_LivM_like"/>
    <property type="match status" value="1"/>
</dbReference>
<feature type="transmembrane region" description="Helical" evidence="6">
    <location>
        <begin position="276"/>
        <end position="295"/>
    </location>
</feature>
<feature type="transmembrane region" description="Helical" evidence="6">
    <location>
        <begin position="117"/>
        <end position="134"/>
    </location>
</feature>
<feature type="transmembrane region" description="Helical" evidence="6">
    <location>
        <begin position="239"/>
        <end position="264"/>
    </location>
</feature>
<evidence type="ECO:0000256" key="1">
    <source>
        <dbReference type="ARBA" id="ARBA00004651"/>
    </source>
</evidence>
<organism evidence="7 8">
    <name type="scientific">Clostridium thailandense</name>
    <dbReference type="NCBI Taxonomy" id="2794346"/>
    <lineage>
        <taxon>Bacteria</taxon>
        <taxon>Bacillati</taxon>
        <taxon>Bacillota</taxon>
        <taxon>Clostridia</taxon>
        <taxon>Eubacteriales</taxon>
        <taxon>Clostridiaceae</taxon>
        <taxon>Clostridium</taxon>
    </lineage>
</organism>
<evidence type="ECO:0000256" key="3">
    <source>
        <dbReference type="ARBA" id="ARBA00022692"/>
    </source>
</evidence>
<keyword evidence="4 6" id="KW-1133">Transmembrane helix</keyword>
<feature type="transmembrane region" description="Helical" evidence="6">
    <location>
        <begin position="202"/>
        <end position="219"/>
    </location>
</feature>
<dbReference type="Pfam" id="PF02653">
    <property type="entry name" value="BPD_transp_2"/>
    <property type="match status" value="1"/>
</dbReference>
<dbReference type="GO" id="GO:0005886">
    <property type="term" value="C:plasma membrane"/>
    <property type="evidence" value="ECO:0007669"/>
    <property type="project" value="UniProtKB-SubCell"/>
</dbReference>
<feature type="transmembrane region" description="Helical" evidence="6">
    <location>
        <begin position="88"/>
        <end position="110"/>
    </location>
</feature>
<evidence type="ECO:0000313" key="8">
    <source>
        <dbReference type="Proteomes" id="UP000694308"/>
    </source>
</evidence>
<dbReference type="RefSeq" id="WP_218321874.1">
    <property type="nucleotide sequence ID" value="NZ_JAEEGC010000098.1"/>
</dbReference>
<comment type="caution">
    <text evidence="7">The sequence shown here is derived from an EMBL/GenBank/DDBJ whole genome shotgun (WGS) entry which is preliminary data.</text>
</comment>
<keyword evidence="2" id="KW-1003">Cell membrane</keyword>
<dbReference type="Proteomes" id="UP000694308">
    <property type="component" value="Unassembled WGS sequence"/>
</dbReference>
<keyword evidence="3 6" id="KW-0812">Transmembrane</keyword>
<dbReference type="InterPro" id="IPR001851">
    <property type="entry name" value="ABC_transp_permease"/>
</dbReference>
<feature type="transmembrane region" description="Helical" evidence="6">
    <location>
        <begin position="7"/>
        <end position="26"/>
    </location>
</feature>
<proteinExistence type="predicted"/>